<dbReference type="PANTHER" id="PTHR31528">
    <property type="entry name" value="4-AMINO-5-HYDROXYMETHYL-2-METHYLPYRIMIDINE PHOSPHATE SYNTHASE THI11-RELATED"/>
    <property type="match status" value="1"/>
</dbReference>
<dbReference type="InterPro" id="IPR027939">
    <property type="entry name" value="NMT1/THI5"/>
</dbReference>
<gene>
    <name evidence="3" type="ORF">KOI35_13990</name>
</gene>
<dbReference type="PROSITE" id="PS51257">
    <property type="entry name" value="PROKAR_LIPOPROTEIN"/>
    <property type="match status" value="1"/>
</dbReference>
<dbReference type="RefSeq" id="WP_215787375.1">
    <property type="nucleotide sequence ID" value="NZ_JAHKKG010000004.1"/>
</dbReference>
<dbReference type="Pfam" id="PF09084">
    <property type="entry name" value="NMT1"/>
    <property type="match status" value="1"/>
</dbReference>
<dbReference type="Gene3D" id="3.40.190.10">
    <property type="entry name" value="Periplasmic binding protein-like II"/>
    <property type="match status" value="2"/>
</dbReference>
<keyword evidence="1" id="KW-0732">Signal</keyword>
<name>A0ABS5YPG0_9ACTN</name>
<feature type="domain" description="SsuA/THI5-like" evidence="2">
    <location>
        <begin position="54"/>
        <end position="264"/>
    </location>
</feature>
<accession>A0ABS5YPG0</accession>
<dbReference type="PANTHER" id="PTHR31528:SF15">
    <property type="entry name" value="RIBOFLAVIN-BINDING PROTEIN RIBY"/>
    <property type="match status" value="1"/>
</dbReference>
<feature type="signal peptide" evidence="1">
    <location>
        <begin position="1"/>
        <end position="19"/>
    </location>
</feature>
<dbReference type="Proteomes" id="UP001519654">
    <property type="component" value="Unassembled WGS sequence"/>
</dbReference>
<comment type="caution">
    <text evidence="3">The sequence shown here is derived from an EMBL/GenBank/DDBJ whole genome shotgun (WGS) entry which is preliminary data.</text>
</comment>
<dbReference type="EMBL" id="JAHKKG010000004">
    <property type="protein sequence ID" value="MBU2664609.1"/>
    <property type="molecule type" value="Genomic_DNA"/>
</dbReference>
<dbReference type="SUPFAM" id="SSF53850">
    <property type="entry name" value="Periplasmic binding protein-like II"/>
    <property type="match status" value="1"/>
</dbReference>
<keyword evidence="4" id="KW-1185">Reference proteome</keyword>
<protein>
    <submittedName>
        <fullName evidence="3">ABC transporter substrate-binding protein</fullName>
    </submittedName>
</protein>
<feature type="chain" id="PRO_5046032447" evidence="1">
    <location>
        <begin position="20"/>
        <end position="327"/>
    </location>
</feature>
<proteinExistence type="predicted"/>
<reference evidence="3 4" key="1">
    <citation type="submission" date="2021-06" db="EMBL/GenBank/DDBJ databases">
        <title>Actinoplanes lichenicola sp. nov., and Actinoplanes ovalisporus sp. nov., isolated from lichen in Thailand.</title>
        <authorList>
            <person name="Saeng-In P."/>
            <person name="Kanchanasin P."/>
            <person name="Yuki M."/>
            <person name="Kudo T."/>
            <person name="Ohkuma M."/>
            <person name="Phongsopitanun W."/>
            <person name="Tanasupawat S."/>
        </authorList>
    </citation>
    <scope>NUCLEOTIDE SEQUENCE [LARGE SCALE GENOMIC DNA]</scope>
    <source>
        <strain evidence="3 4">NBRC 110975</strain>
    </source>
</reference>
<evidence type="ECO:0000256" key="1">
    <source>
        <dbReference type="SAM" id="SignalP"/>
    </source>
</evidence>
<evidence type="ECO:0000313" key="3">
    <source>
        <dbReference type="EMBL" id="MBU2664609.1"/>
    </source>
</evidence>
<dbReference type="InterPro" id="IPR015168">
    <property type="entry name" value="SsuA/THI5"/>
</dbReference>
<evidence type="ECO:0000313" key="4">
    <source>
        <dbReference type="Proteomes" id="UP001519654"/>
    </source>
</evidence>
<sequence>MGRAKKVLGILIVSVLALAGCGTDDDSSSGGSGDPQLRKITYLTAFGAAGRDAFVWTAREKGYFRDAGFDVDIKLGAATSENLKALAAGQTDFAMLDLTGGIILAGQGKFKDFRAVAAVQQQTVVSIVAPADGPVKKPTDLKGKTLGAATGSVNQSLFPAYAKKAGLDPASVKWVNTTPQQVPALLAAGRVDALSTFLIGRPGIEKAAGKPMIVLPYSDYLPDLYGNALVTSADLAGRDPDLVKRFKEAALKGLADAIADPKAAGELLHKENPASAAAAAEAEIRLMTPYTQPLGGLDSGKVTRAIKLLSDTGLFPAGLTAEQVMAR</sequence>
<organism evidence="3 4">
    <name type="scientific">Paractinoplanes bogorensis</name>
    <dbReference type="NCBI Taxonomy" id="1610840"/>
    <lineage>
        <taxon>Bacteria</taxon>
        <taxon>Bacillati</taxon>
        <taxon>Actinomycetota</taxon>
        <taxon>Actinomycetes</taxon>
        <taxon>Micromonosporales</taxon>
        <taxon>Micromonosporaceae</taxon>
        <taxon>Paractinoplanes</taxon>
    </lineage>
</organism>
<evidence type="ECO:0000259" key="2">
    <source>
        <dbReference type="Pfam" id="PF09084"/>
    </source>
</evidence>